<evidence type="ECO:0000313" key="1">
    <source>
        <dbReference type="EMBL" id="ORX88084.1"/>
    </source>
</evidence>
<keyword evidence="2" id="KW-1185">Reference proteome</keyword>
<evidence type="ECO:0000313" key="2">
    <source>
        <dbReference type="Proteomes" id="UP000193944"/>
    </source>
</evidence>
<comment type="caution">
    <text evidence="1">The sequence shown here is derived from an EMBL/GenBank/DDBJ whole genome shotgun (WGS) entry which is preliminary data.</text>
</comment>
<dbReference type="AlphaFoldDB" id="A0A1Y1XS18"/>
<dbReference type="STRING" id="1754192.A0A1Y1XS18"/>
<accession>A0A1Y1XS18</accession>
<name>A0A1Y1XS18_9FUNG</name>
<protein>
    <submittedName>
        <fullName evidence="1">Uncharacterized protein</fullName>
    </submittedName>
</protein>
<dbReference type="PANTHER" id="PTHR37096">
    <property type="entry name" value="YALI0E33429P"/>
    <property type="match status" value="1"/>
</dbReference>
<dbReference type="InterPro" id="IPR051667">
    <property type="entry name" value="Archaeal_ATPase_domain"/>
</dbReference>
<reference evidence="1 2" key="1">
    <citation type="submission" date="2016-08" db="EMBL/GenBank/DDBJ databases">
        <title>A Parts List for Fungal Cellulosomes Revealed by Comparative Genomics.</title>
        <authorList>
            <consortium name="DOE Joint Genome Institute"/>
            <person name="Haitjema C.H."/>
            <person name="Gilmore S.P."/>
            <person name="Henske J.K."/>
            <person name="Solomon K.V."/>
            <person name="De Groot R."/>
            <person name="Kuo A."/>
            <person name="Mondo S.J."/>
            <person name="Salamov A.A."/>
            <person name="Labutti K."/>
            <person name="Zhao Z."/>
            <person name="Chiniquy J."/>
            <person name="Barry K."/>
            <person name="Brewer H.M."/>
            <person name="Purvine S.O."/>
            <person name="Wright A.T."/>
            <person name="Boxma B."/>
            <person name="Van Alen T."/>
            <person name="Hackstein J.H."/>
            <person name="Baker S.E."/>
            <person name="Grigoriev I.V."/>
            <person name="O'Malley M.A."/>
        </authorList>
    </citation>
    <scope>NUCLEOTIDE SEQUENCE [LARGE SCALE GENOMIC DNA]</scope>
    <source>
        <strain evidence="1 2">S4</strain>
    </source>
</reference>
<dbReference type="InterPro" id="IPR027417">
    <property type="entry name" value="P-loop_NTPase"/>
</dbReference>
<proteinExistence type="predicted"/>
<sequence length="557" mass="64659">MLPEILNNTKSFAEVKSLTQRFFSINAQTKVVNKTLYLNKDNKYNIKENLDTNKLKISKSDKVINSVKPIKNNNINDTIKNVKTNSKNQLVNNKNVGTTNSGKKINNRTMTKIKNPTQKRLDKEVKATKMKKNMQEKTSKKISRKIKKANENKYFTRQLEEIKIEELLLANETQISIVSGPSSCGKTKLIQNALQTLDIDYVILESNDFKNIKTLYNTLKYQISPSMGKKTSRNDIINNEAILDLLNSIPEEIPVIIDDAYSLFNYSNGLDNDEDDNDEYSLKINPIIFEWIYGCLENDKKLNIILVSSNPLVECWIDINIPNEIVCYCPIRDLTYDEAQDFFYSYLYDEGIESIDLTFEDIYPITGTRLSIIKDFIQEYIKRPNEDFNDLDFSTLNEIYNKLNNLLEDSEQPQLLKRIMAIMVGESERGYVEEKELEYIFNNNQGFNEEDEEDEEEYLLKKNNGKRRIKKSSKQSIPSSKDFWEIIATLIENNILNRNIMEFTSPEPLPSSTSSRKYTQNNNKPVIIKRPVLFPENQCVLYAMDLILKDNNIQISH</sequence>
<organism evidence="1 2">
    <name type="scientific">Anaeromyces robustus</name>
    <dbReference type="NCBI Taxonomy" id="1754192"/>
    <lineage>
        <taxon>Eukaryota</taxon>
        <taxon>Fungi</taxon>
        <taxon>Fungi incertae sedis</taxon>
        <taxon>Chytridiomycota</taxon>
        <taxon>Chytridiomycota incertae sedis</taxon>
        <taxon>Neocallimastigomycetes</taxon>
        <taxon>Neocallimastigales</taxon>
        <taxon>Neocallimastigaceae</taxon>
        <taxon>Anaeromyces</taxon>
    </lineage>
</organism>
<dbReference type="OrthoDB" id="2150628at2759"/>
<dbReference type="PANTHER" id="PTHR37096:SF1">
    <property type="entry name" value="AAA+ ATPASE DOMAIN-CONTAINING PROTEIN"/>
    <property type="match status" value="1"/>
</dbReference>
<dbReference type="Gene3D" id="3.40.50.300">
    <property type="entry name" value="P-loop containing nucleotide triphosphate hydrolases"/>
    <property type="match status" value="1"/>
</dbReference>
<gene>
    <name evidence="1" type="ORF">BCR32DRAFT_263760</name>
</gene>
<dbReference type="EMBL" id="MCFG01000002">
    <property type="protein sequence ID" value="ORX88084.1"/>
    <property type="molecule type" value="Genomic_DNA"/>
</dbReference>
<dbReference type="Proteomes" id="UP000193944">
    <property type="component" value="Unassembled WGS sequence"/>
</dbReference>
<dbReference type="SUPFAM" id="SSF52540">
    <property type="entry name" value="P-loop containing nucleoside triphosphate hydrolases"/>
    <property type="match status" value="1"/>
</dbReference>
<reference evidence="1 2" key="2">
    <citation type="submission" date="2016-08" db="EMBL/GenBank/DDBJ databases">
        <title>Pervasive Adenine N6-methylation of Active Genes in Fungi.</title>
        <authorList>
            <consortium name="DOE Joint Genome Institute"/>
            <person name="Mondo S.J."/>
            <person name="Dannebaum R.O."/>
            <person name="Kuo R.C."/>
            <person name="Labutti K."/>
            <person name="Haridas S."/>
            <person name="Kuo A."/>
            <person name="Salamov A."/>
            <person name="Ahrendt S.R."/>
            <person name="Lipzen A."/>
            <person name="Sullivan W."/>
            <person name="Andreopoulos W.B."/>
            <person name="Clum A."/>
            <person name="Lindquist E."/>
            <person name="Daum C."/>
            <person name="Ramamoorthy G.K."/>
            <person name="Gryganskyi A."/>
            <person name="Culley D."/>
            <person name="Magnuson J.K."/>
            <person name="James T.Y."/>
            <person name="O'Malley M.A."/>
            <person name="Stajich J.E."/>
            <person name="Spatafora J.W."/>
            <person name="Visel A."/>
            <person name="Grigoriev I.V."/>
        </authorList>
    </citation>
    <scope>NUCLEOTIDE SEQUENCE [LARGE SCALE GENOMIC DNA]</scope>
    <source>
        <strain evidence="1 2">S4</strain>
    </source>
</reference>